<proteinExistence type="predicted"/>
<evidence type="ECO:0000256" key="1">
    <source>
        <dbReference type="ARBA" id="ARBA00004496"/>
    </source>
</evidence>
<evidence type="ECO:0000256" key="5">
    <source>
        <dbReference type="ARBA" id="ARBA00023163"/>
    </source>
</evidence>
<dbReference type="GO" id="GO:0005737">
    <property type="term" value="C:cytoplasm"/>
    <property type="evidence" value="ECO:0007669"/>
    <property type="project" value="UniProtKB-SubCell"/>
</dbReference>
<dbReference type="GO" id="GO:0005507">
    <property type="term" value="F:copper ion binding"/>
    <property type="evidence" value="ECO:0007669"/>
    <property type="project" value="InterPro"/>
</dbReference>
<dbReference type="Proteomes" id="UP000295277">
    <property type="component" value="Unassembled WGS sequence"/>
</dbReference>
<comment type="caution">
    <text evidence="8">The sequence shown here is derived from an EMBL/GenBank/DDBJ whole genome shotgun (WGS) entry which is preliminary data.</text>
</comment>
<dbReference type="PANTHER" id="PTHR30204:SF94">
    <property type="entry name" value="HEAVY METAL-DEPENDENT TRANSCRIPTIONAL REGULATOR HI_0293-RELATED"/>
    <property type="match status" value="1"/>
</dbReference>
<dbReference type="Pfam" id="PF00376">
    <property type="entry name" value="MerR"/>
    <property type="match status" value="1"/>
</dbReference>
<dbReference type="InterPro" id="IPR000551">
    <property type="entry name" value="MerR-type_HTH_dom"/>
</dbReference>
<gene>
    <name evidence="8" type="ORF">EV216_108108</name>
</gene>
<evidence type="ECO:0000259" key="7">
    <source>
        <dbReference type="PROSITE" id="PS50937"/>
    </source>
</evidence>
<keyword evidence="4" id="KW-0238">DNA-binding</keyword>
<dbReference type="RefSeq" id="WP_132694372.1">
    <property type="nucleotide sequence ID" value="NZ_SLVM01000008.1"/>
</dbReference>
<dbReference type="GO" id="GO:0003700">
    <property type="term" value="F:DNA-binding transcription factor activity"/>
    <property type="evidence" value="ECO:0007669"/>
    <property type="project" value="InterPro"/>
</dbReference>
<comment type="subcellular location">
    <subcellularLocation>
        <location evidence="1">Cytoplasm</location>
    </subcellularLocation>
</comment>
<evidence type="ECO:0000313" key="9">
    <source>
        <dbReference type="Proteomes" id="UP000295277"/>
    </source>
</evidence>
<dbReference type="InterPro" id="IPR011789">
    <property type="entry name" value="CueR"/>
</dbReference>
<keyword evidence="3" id="KW-0805">Transcription regulation</keyword>
<dbReference type="InterPro" id="IPR047057">
    <property type="entry name" value="MerR_fam"/>
</dbReference>
<name>A0A4R1YWA5_9RHOB</name>
<evidence type="ECO:0000313" key="8">
    <source>
        <dbReference type="EMBL" id="TCM85256.1"/>
    </source>
</evidence>
<organism evidence="8 9">
    <name type="scientific">Rhodovulum steppense</name>
    <dbReference type="NCBI Taxonomy" id="540251"/>
    <lineage>
        <taxon>Bacteria</taxon>
        <taxon>Pseudomonadati</taxon>
        <taxon>Pseudomonadota</taxon>
        <taxon>Alphaproteobacteria</taxon>
        <taxon>Rhodobacterales</taxon>
        <taxon>Paracoccaceae</taxon>
        <taxon>Rhodovulum</taxon>
    </lineage>
</organism>
<feature type="region of interest" description="Disordered" evidence="6">
    <location>
        <begin position="124"/>
        <end position="143"/>
    </location>
</feature>
<evidence type="ECO:0000256" key="2">
    <source>
        <dbReference type="ARBA" id="ARBA00022490"/>
    </source>
</evidence>
<dbReference type="GO" id="GO:0003677">
    <property type="term" value="F:DNA binding"/>
    <property type="evidence" value="ECO:0007669"/>
    <property type="project" value="UniProtKB-KW"/>
</dbReference>
<protein>
    <submittedName>
        <fullName evidence="8">Cu(I)-responsive transcriptional regulator</fullName>
    </submittedName>
</protein>
<dbReference type="EMBL" id="SLVM01000008">
    <property type="protein sequence ID" value="TCM85256.1"/>
    <property type="molecule type" value="Genomic_DNA"/>
</dbReference>
<dbReference type="PANTHER" id="PTHR30204">
    <property type="entry name" value="REDOX-CYCLING DRUG-SENSING TRANSCRIPTIONAL ACTIVATOR SOXR"/>
    <property type="match status" value="1"/>
</dbReference>
<keyword evidence="5" id="KW-0804">Transcription</keyword>
<dbReference type="InterPro" id="IPR015358">
    <property type="entry name" value="Tscrpt_reg_MerR_DNA-bd"/>
</dbReference>
<sequence>MNIGQVAERTGLPPKTIRYYEEIGLIRPMRGDNGYRHFSERDAHNLAFLGRARSLGFTIEECRVLLALYADKGRASADVKRLAQDHLAQIDAKIAELHEMRATLSDLVEACAGDHRPDCPILRGLAGEQGRAGDADESPMKVR</sequence>
<evidence type="ECO:0000256" key="3">
    <source>
        <dbReference type="ARBA" id="ARBA00023015"/>
    </source>
</evidence>
<feature type="domain" description="HTH merR-type" evidence="7">
    <location>
        <begin position="1"/>
        <end position="68"/>
    </location>
</feature>
<accession>A0A4R1YWA5</accession>
<dbReference type="Pfam" id="PF09278">
    <property type="entry name" value="MerR-DNA-bind"/>
    <property type="match status" value="1"/>
</dbReference>
<dbReference type="OrthoDB" id="9802944at2"/>
<reference evidence="8 9" key="1">
    <citation type="submission" date="2019-03" db="EMBL/GenBank/DDBJ databases">
        <title>Genomic Encyclopedia of Type Strains, Phase IV (KMG-IV): sequencing the most valuable type-strain genomes for metagenomic binning, comparative biology and taxonomic classification.</title>
        <authorList>
            <person name="Goeker M."/>
        </authorList>
    </citation>
    <scope>NUCLEOTIDE SEQUENCE [LARGE SCALE GENOMIC DNA]</scope>
    <source>
        <strain evidence="8 9">DSM 21153</strain>
    </source>
</reference>
<keyword evidence="2" id="KW-0963">Cytoplasm</keyword>
<dbReference type="GO" id="GO:0045893">
    <property type="term" value="P:positive regulation of DNA-templated transcription"/>
    <property type="evidence" value="ECO:0007669"/>
    <property type="project" value="InterPro"/>
</dbReference>
<evidence type="ECO:0000256" key="4">
    <source>
        <dbReference type="ARBA" id="ARBA00023125"/>
    </source>
</evidence>
<keyword evidence="9" id="KW-1185">Reference proteome</keyword>
<dbReference type="CDD" id="cd01108">
    <property type="entry name" value="HTH_CueR"/>
    <property type="match status" value="1"/>
</dbReference>
<feature type="compositionally biased region" description="Basic and acidic residues" evidence="6">
    <location>
        <begin position="131"/>
        <end position="143"/>
    </location>
</feature>
<dbReference type="AlphaFoldDB" id="A0A4R1YWA5"/>
<dbReference type="Gene3D" id="1.10.1660.10">
    <property type="match status" value="1"/>
</dbReference>
<dbReference type="PROSITE" id="PS50937">
    <property type="entry name" value="HTH_MERR_2"/>
    <property type="match status" value="1"/>
</dbReference>
<dbReference type="PRINTS" id="PR00040">
    <property type="entry name" value="HTHMERR"/>
</dbReference>
<dbReference type="NCBIfam" id="TIGR02044">
    <property type="entry name" value="CueR"/>
    <property type="match status" value="1"/>
</dbReference>
<dbReference type="SUPFAM" id="SSF46955">
    <property type="entry name" value="Putative DNA-binding domain"/>
    <property type="match status" value="1"/>
</dbReference>
<dbReference type="SMART" id="SM00422">
    <property type="entry name" value="HTH_MERR"/>
    <property type="match status" value="1"/>
</dbReference>
<evidence type="ECO:0000256" key="6">
    <source>
        <dbReference type="SAM" id="MobiDB-lite"/>
    </source>
</evidence>
<dbReference type="InterPro" id="IPR009061">
    <property type="entry name" value="DNA-bd_dom_put_sf"/>
</dbReference>